<proteinExistence type="predicted"/>
<dbReference type="AlphaFoldDB" id="A0A4S4E204"/>
<dbReference type="PANTHER" id="PTHR47103">
    <property type="entry name" value="DNA-BINDING PROTEIN"/>
    <property type="match status" value="1"/>
</dbReference>
<dbReference type="Pfam" id="PF00098">
    <property type="entry name" value="zf-CCHC"/>
    <property type="match status" value="2"/>
</dbReference>
<dbReference type="STRING" id="542762.A0A4S4E204"/>
<dbReference type="PANTHER" id="PTHR47103:SF8">
    <property type="entry name" value="DNA-BINDING PROTEIN"/>
    <property type="match status" value="1"/>
</dbReference>
<accession>A0A4S4E204</accession>
<evidence type="ECO:0000256" key="2">
    <source>
        <dbReference type="ARBA" id="ARBA00022737"/>
    </source>
</evidence>
<dbReference type="Proteomes" id="UP000306102">
    <property type="component" value="Unassembled WGS sequence"/>
</dbReference>
<protein>
    <recommendedName>
        <fullName evidence="6">CCHC-type domain-containing protein</fullName>
    </recommendedName>
</protein>
<keyword evidence="8" id="KW-1185">Reference proteome</keyword>
<dbReference type="InterPro" id="IPR001878">
    <property type="entry name" value="Znf_CCHC"/>
</dbReference>
<evidence type="ECO:0000256" key="3">
    <source>
        <dbReference type="ARBA" id="ARBA00022771"/>
    </source>
</evidence>
<organism evidence="7 8">
    <name type="scientific">Camellia sinensis var. sinensis</name>
    <name type="common">China tea</name>
    <dbReference type="NCBI Taxonomy" id="542762"/>
    <lineage>
        <taxon>Eukaryota</taxon>
        <taxon>Viridiplantae</taxon>
        <taxon>Streptophyta</taxon>
        <taxon>Embryophyta</taxon>
        <taxon>Tracheophyta</taxon>
        <taxon>Spermatophyta</taxon>
        <taxon>Magnoliopsida</taxon>
        <taxon>eudicotyledons</taxon>
        <taxon>Gunneridae</taxon>
        <taxon>Pentapetalae</taxon>
        <taxon>asterids</taxon>
        <taxon>Ericales</taxon>
        <taxon>Theaceae</taxon>
        <taxon>Camellia</taxon>
    </lineage>
</organism>
<evidence type="ECO:0000259" key="6">
    <source>
        <dbReference type="PROSITE" id="PS50158"/>
    </source>
</evidence>
<reference evidence="7 8" key="1">
    <citation type="journal article" date="2018" name="Proc. Natl. Acad. Sci. U.S.A.">
        <title>Draft genome sequence of Camellia sinensis var. sinensis provides insights into the evolution of the tea genome and tea quality.</title>
        <authorList>
            <person name="Wei C."/>
            <person name="Yang H."/>
            <person name="Wang S."/>
            <person name="Zhao J."/>
            <person name="Liu C."/>
            <person name="Gao L."/>
            <person name="Xia E."/>
            <person name="Lu Y."/>
            <person name="Tai Y."/>
            <person name="She G."/>
            <person name="Sun J."/>
            <person name="Cao H."/>
            <person name="Tong W."/>
            <person name="Gao Q."/>
            <person name="Li Y."/>
            <person name="Deng W."/>
            <person name="Jiang X."/>
            <person name="Wang W."/>
            <person name="Chen Q."/>
            <person name="Zhang S."/>
            <person name="Li H."/>
            <person name="Wu J."/>
            <person name="Wang P."/>
            <person name="Li P."/>
            <person name="Shi C."/>
            <person name="Zheng F."/>
            <person name="Jian J."/>
            <person name="Huang B."/>
            <person name="Shan D."/>
            <person name="Shi M."/>
            <person name="Fang C."/>
            <person name="Yue Y."/>
            <person name="Li F."/>
            <person name="Li D."/>
            <person name="Wei S."/>
            <person name="Han B."/>
            <person name="Jiang C."/>
            <person name="Yin Y."/>
            <person name="Xia T."/>
            <person name="Zhang Z."/>
            <person name="Bennetzen J.L."/>
            <person name="Zhao S."/>
            <person name="Wan X."/>
        </authorList>
    </citation>
    <scope>NUCLEOTIDE SEQUENCE [LARGE SCALE GENOMIC DNA]</scope>
    <source>
        <strain evidence="8">cv. Shuchazao</strain>
        <tissue evidence="7">Leaf</tissue>
    </source>
</reference>
<dbReference type="EMBL" id="SDRB02008150">
    <property type="protein sequence ID" value="THG09871.1"/>
    <property type="molecule type" value="Genomic_DNA"/>
</dbReference>
<sequence length="288" mass="31303">MPWIDGRNFSLASSRLLHNIRNPKTKLRSPIAHHDLFSSSLRALFCKGCACARHDLCPSSHGQYTHWCALEFTMTCVRAHICTVALSFFTSFCLVLLEEAAAVVVVVVVVFLQIGGAFVNCNSFEYELGQQEQEQEPNGSQDPYSRAICAKTANSQVIMPENALMWQSVTIVVFQGKNSSHALFERGGGPRIGGYRDIICRSCQQPGHMSRDCMGGPLMICHNCGGRGHLAFECPSGRRVLCKLCCAQNKYALDWTSAVGSAASPLRASFRDGASGRGGLGQGLSHIG</sequence>
<feature type="domain" description="CCHC-type" evidence="6">
    <location>
        <begin position="200"/>
        <end position="213"/>
    </location>
</feature>
<dbReference type="Gene3D" id="4.10.60.10">
    <property type="entry name" value="Zinc finger, CCHC-type"/>
    <property type="match status" value="1"/>
</dbReference>
<evidence type="ECO:0000313" key="7">
    <source>
        <dbReference type="EMBL" id="THG09871.1"/>
    </source>
</evidence>
<keyword evidence="4" id="KW-0862">Zinc</keyword>
<keyword evidence="1" id="KW-0479">Metal-binding</keyword>
<dbReference type="GO" id="GO:0003676">
    <property type="term" value="F:nucleic acid binding"/>
    <property type="evidence" value="ECO:0007669"/>
    <property type="project" value="InterPro"/>
</dbReference>
<name>A0A4S4E204_CAMSN</name>
<dbReference type="InterPro" id="IPR036875">
    <property type="entry name" value="Znf_CCHC_sf"/>
</dbReference>
<evidence type="ECO:0000313" key="8">
    <source>
        <dbReference type="Proteomes" id="UP000306102"/>
    </source>
</evidence>
<evidence type="ECO:0000256" key="4">
    <source>
        <dbReference type="ARBA" id="ARBA00022833"/>
    </source>
</evidence>
<keyword evidence="3 5" id="KW-0863">Zinc-finger</keyword>
<dbReference type="GO" id="GO:0008270">
    <property type="term" value="F:zinc ion binding"/>
    <property type="evidence" value="ECO:0007669"/>
    <property type="project" value="UniProtKB-KW"/>
</dbReference>
<gene>
    <name evidence="7" type="ORF">TEA_008690</name>
</gene>
<dbReference type="SUPFAM" id="SSF57756">
    <property type="entry name" value="Retrovirus zinc finger-like domains"/>
    <property type="match status" value="1"/>
</dbReference>
<keyword evidence="2" id="KW-0677">Repeat</keyword>
<comment type="caution">
    <text evidence="7">The sequence shown here is derived from an EMBL/GenBank/DDBJ whole genome shotgun (WGS) entry which is preliminary data.</text>
</comment>
<feature type="domain" description="CCHC-type" evidence="6">
    <location>
        <begin position="221"/>
        <end position="236"/>
    </location>
</feature>
<evidence type="ECO:0000256" key="5">
    <source>
        <dbReference type="PROSITE-ProRule" id="PRU00047"/>
    </source>
</evidence>
<dbReference type="SMART" id="SM00343">
    <property type="entry name" value="ZnF_C2HC"/>
    <property type="match status" value="2"/>
</dbReference>
<dbReference type="PROSITE" id="PS50158">
    <property type="entry name" value="ZF_CCHC"/>
    <property type="match status" value="2"/>
</dbReference>
<evidence type="ECO:0000256" key="1">
    <source>
        <dbReference type="ARBA" id="ARBA00022723"/>
    </source>
</evidence>